<dbReference type="AlphaFoldDB" id="A0A409WP97"/>
<gene>
    <name evidence="1" type="ORF">CVT24_000639</name>
</gene>
<dbReference type="InParanoid" id="A0A409WP97"/>
<keyword evidence="2" id="KW-1185">Reference proteome</keyword>
<protein>
    <submittedName>
        <fullName evidence="1">Uncharacterized protein</fullName>
    </submittedName>
</protein>
<sequence length="338" mass="38834">MSLNYSLLVRILNCNISFFHCLRFQDILLWRNINKTTRNAADLHINSMLDLSTALRFWFTPLETLLTRGFMQQNGMLLSGPFALNFVRGKSTDDILTLHFYVVDHLHERFHNFLTLIGYELIGRSLPVVEEPEITCAHDYLRNERCVQVIRCPISPLITILGFKHSVMMNFVTSQSVYVLFARGSLRDYKTLVLRDHDSRLSVALSPHHNAEYLSDNILMDGEHPMSTFSTGLRKVGDGQTFVWKLHPPLPCSSPSFIEGNAFLVRSAAFGSWKPHIAYAVIQSRFLKWSYTYPPTSAFSAIRTMFSDTGAAEELYLELEKNDIRLLEWLHSHLFAII</sequence>
<proteinExistence type="predicted"/>
<dbReference type="Proteomes" id="UP000284842">
    <property type="component" value="Unassembled WGS sequence"/>
</dbReference>
<organism evidence="1 2">
    <name type="scientific">Panaeolus cyanescens</name>
    <dbReference type="NCBI Taxonomy" id="181874"/>
    <lineage>
        <taxon>Eukaryota</taxon>
        <taxon>Fungi</taxon>
        <taxon>Dikarya</taxon>
        <taxon>Basidiomycota</taxon>
        <taxon>Agaricomycotina</taxon>
        <taxon>Agaricomycetes</taxon>
        <taxon>Agaricomycetidae</taxon>
        <taxon>Agaricales</taxon>
        <taxon>Agaricineae</taxon>
        <taxon>Galeropsidaceae</taxon>
        <taxon>Panaeolus</taxon>
    </lineage>
</organism>
<dbReference type="OrthoDB" id="10025998at2759"/>
<accession>A0A409WP97</accession>
<comment type="caution">
    <text evidence="1">The sequence shown here is derived from an EMBL/GenBank/DDBJ whole genome shotgun (WGS) entry which is preliminary data.</text>
</comment>
<dbReference type="EMBL" id="NHTK01005368">
    <property type="protein sequence ID" value="PPQ80322.1"/>
    <property type="molecule type" value="Genomic_DNA"/>
</dbReference>
<name>A0A409WP97_9AGAR</name>
<evidence type="ECO:0000313" key="1">
    <source>
        <dbReference type="EMBL" id="PPQ80322.1"/>
    </source>
</evidence>
<evidence type="ECO:0000313" key="2">
    <source>
        <dbReference type="Proteomes" id="UP000284842"/>
    </source>
</evidence>
<reference evidence="1 2" key="1">
    <citation type="journal article" date="2018" name="Evol. Lett.">
        <title>Horizontal gene cluster transfer increased hallucinogenic mushroom diversity.</title>
        <authorList>
            <person name="Reynolds H.T."/>
            <person name="Vijayakumar V."/>
            <person name="Gluck-Thaler E."/>
            <person name="Korotkin H.B."/>
            <person name="Matheny P.B."/>
            <person name="Slot J.C."/>
        </authorList>
    </citation>
    <scope>NUCLEOTIDE SEQUENCE [LARGE SCALE GENOMIC DNA]</scope>
    <source>
        <strain evidence="1 2">2629</strain>
    </source>
</reference>